<feature type="transmembrane region" description="Helical" evidence="1">
    <location>
        <begin position="43"/>
        <end position="68"/>
    </location>
</feature>
<evidence type="ECO:0000256" key="1">
    <source>
        <dbReference type="SAM" id="Phobius"/>
    </source>
</evidence>
<keyword evidence="1" id="KW-1133">Transmembrane helix</keyword>
<name>A0A0F8WPV1_9ZZZZ</name>
<protein>
    <submittedName>
        <fullName evidence="2">Uncharacterized protein</fullName>
    </submittedName>
</protein>
<dbReference type="AlphaFoldDB" id="A0A0F8WPV1"/>
<accession>A0A0F8WPV1</accession>
<proteinExistence type="predicted"/>
<reference evidence="2" key="1">
    <citation type="journal article" date="2015" name="Nature">
        <title>Complex archaea that bridge the gap between prokaryotes and eukaryotes.</title>
        <authorList>
            <person name="Spang A."/>
            <person name="Saw J.H."/>
            <person name="Jorgensen S.L."/>
            <person name="Zaremba-Niedzwiedzka K."/>
            <person name="Martijn J."/>
            <person name="Lind A.E."/>
            <person name="van Eijk R."/>
            <person name="Schleper C."/>
            <person name="Guy L."/>
            <person name="Ettema T.J."/>
        </authorList>
    </citation>
    <scope>NUCLEOTIDE SEQUENCE</scope>
</reference>
<keyword evidence="1" id="KW-0812">Transmembrane</keyword>
<evidence type="ECO:0000313" key="2">
    <source>
        <dbReference type="EMBL" id="KKK58922.1"/>
    </source>
</evidence>
<gene>
    <name evidence="2" type="ORF">LCGC14_3039550</name>
</gene>
<dbReference type="EMBL" id="LAZR01063736">
    <property type="protein sequence ID" value="KKK58922.1"/>
    <property type="molecule type" value="Genomic_DNA"/>
</dbReference>
<comment type="caution">
    <text evidence="2">The sequence shown here is derived from an EMBL/GenBank/DDBJ whole genome shotgun (WGS) entry which is preliminary data.</text>
</comment>
<sequence>MTKVHITIDESVPDDLAEKFLADVEREIYYQDKRESSVALAKLWWFLFVGTLGAAAMYWTVYGSILLLRAVYMYLKSI</sequence>
<organism evidence="2">
    <name type="scientific">marine sediment metagenome</name>
    <dbReference type="NCBI Taxonomy" id="412755"/>
    <lineage>
        <taxon>unclassified sequences</taxon>
        <taxon>metagenomes</taxon>
        <taxon>ecological metagenomes</taxon>
    </lineage>
</organism>
<keyword evidence="1" id="KW-0472">Membrane</keyword>